<evidence type="ECO:0000259" key="2">
    <source>
        <dbReference type="Pfam" id="PF07486"/>
    </source>
</evidence>
<organism evidence="3 4">
    <name type="scientific">Sphingorhabdus profundilacus</name>
    <dbReference type="NCBI Taxonomy" id="2509718"/>
    <lineage>
        <taxon>Bacteria</taxon>
        <taxon>Pseudomonadati</taxon>
        <taxon>Pseudomonadota</taxon>
        <taxon>Alphaproteobacteria</taxon>
        <taxon>Sphingomonadales</taxon>
        <taxon>Sphingomonadaceae</taxon>
        <taxon>Sphingorhabdus</taxon>
    </lineage>
</organism>
<feature type="signal peptide" evidence="1">
    <location>
        <begin position="1"/>
        <end position="39"/>
    </location>
</feature>
<name>A0A6I4LXM4_9SPHN</name>
<proteinExistence type="predicted"/>
<dbReference type="Pfam" id="PF07486">
    <property type="entry name" value="Hydrolase_2"/>
    <property type="match status" value="1"/>
</dbReference>
<evidence type="ECO:0000256" key="1">
    <source>
        <dbReference type="SAM" id="SignalP"/>
    </source>
</evidence>
<keyword evidence="4" id="KW-1185">Reference proteome</keyword>
<feature type="domain" description="Cell wall hydrolase SleB" evidence="2">
    <location>
        <begin position="75"/>
        <end position="183"/>
    </location>
</feature>
<dbReference type="InterPro" id="IPR011105">
    <property type="entry name" value="Cell_wall_hydrolase_SleB"/>
</dbReference>
<dbReference type="EMBL" id="SDWJ01000001">
    <property type="protein sequence ID" value="MVZ96594.1"/>
    <property type="molecule type" value="Genomic_DNA"/>
</dbReference>
<reference evidence="3 4" key="1">
    <citation type="submission" date="2019-01" db="EMBL/GenBank/DDBJ databases">
        <title>Sphingorhabdus lacus sp.nov., isolated from an oligotrophic freshwater lake.</title>
        <authorList>
            <person name="Park M."/>
        </authorList>
    </citation>
    <scope>NUCLEOTIDE SEQUENCE [LARGE SCALE GENOMIC DNA]</scope>
    <source>
        <strain evidence="3 4">IMCC26285</strain>
    </source>
</reference>
<comment type="caution">
    <text evidence="3">The sequence shown here is derived from an EMBL/GenBank/DDBJ whole genome shotgun (WGS) entry which is preliminary data.</text>
</comment>
<dbReference type="AlphaFoldDB" id="A0A6I4LXM4"/>
<gene>
    <name evidence="3" type="ORF">EUU23_02600</name>
</gene>
<accession>A0A6I4LXM4</accession>
<sequence length="246" mass="26566">MSLWHAIAALGQMRFCVFLNRFKIAFFVSALLCASPVLAQAAGNESGAAFTDSPDDLERATRCLSLAIAYEAGFEPVEGQQAVAEVILNRTRHPAYPKSVCGVVFQGSSRKTGCQFTFTCDGAMKRALPANILLNSRNIANRVLAANFTPHVGGATHYHADYVSPYWAPSLIRVGKIGAHIFYRAPGSADQPARYAGGNEPMITGLGNWATAPDPLTQNTIVKRVQIPQSIEKQETFAPWGLSARP</sequence>
<keyword evidence="3" id="KW-0378">Hydrolase</keyword>
<evidence type="ECO:0000313" key="3">
    <source>
        <dbReference type="EMBL" id="MVZ96594.1"/>
    </source>
</evidence>
<dbReference type="GO" id="GO:0016787">
    <property type="term" value="F:hydrolase activity"/>
    <property type="evidence" value="ECO:0007669"/>
    <property type="project" value="UniProtKB-KW"/>
</dbReference>
<dbReference type="Proteomes" id="UP000471147">
    <property type="component" value="Unassembled WGS sequence"/>
</dbReference>
<evidence type="ECO:0000313" key="4">
    <source>
        <dbReference type="Proteomes" id="UP000471147"/>
    </source>
</evidence>
<feature type="chain" id="PRO_5026004733" evidence="1">
    <location>
        <begin position="40"/>
        <end position="246"/>
    </location>
</feature>
<keyword evidence="1" id="KW-0732">Signal</keyword>
<dbReference type="Gene3D" id="1.10.10.2520">
    <property type="entry name" value="Cell wall hydrolase SleB, domain 1"/>
    <property type="match status" value="1"/>
</dbReference>
<dbReference type="InterPro" id="IPR042047">
    <property type="entry name" value="SleB_dom1"/>
</dbReference>
<protein>
    <submittedName>
        <fullName evidence="3">Cell wall hydrolase</fullName>
    </submittedName>
</protein>